<name>A0A650ELU7_9HELI</name>
<protein>
    <recommendedName>
        <fullName evidence="2">DUF455 domain-containing protein</fullName>
    </recommendedName>
</protein>
<sequence>MTFFELLFETINAPSPTLKLNGIAKLRDMSKSIFQSDPHRIFESSQSKIHSLTRPSYAHFCHITHPTKIRRPKHIQSEQSLAKVLHSIVHIEYSAIDLALDALYRFRNLPFGFYQDWLEVAFEESLHFSLLLDSMQHLGFDYGDFPVHSNLFDAQCASENLKDRMALLHRGMEANGLDANPFVTQKIKLYDHPLCDEILKSLDIILNDEISHVKKGDYWWRFSSQNTTPQDFIAILKRFSAFHPIPRILNHQARLQAGFSQSELELLESSSML</sequence>
<evidence type="ECO:0000313" key="1">
    <source>
        <dbReference type="EMBL" id="QGT49944.1"/>
    </source>
</evidence>
<dbReference type="Pfam" id="PF04305">
    <property type="entry name" value="DUF455"/>
    <property type="match status" value="1"/>
</dbReference>
<dbReference type="PANTHER" id="PTHR42782:SF4">
    <property type="entry name" value="DUF455 DOMAIN-CONTAINING PROTEIN"/>
    <property type="match status" value="1"/>
</dbReference>
<dbReference type="InterPro" id="IPR011197">
    <property type="entry name" value="UCP012318"/>
</dbReference>
<gene>
    <name evidence="1" type="ORF">Helico4rc_0630</name>
</gene>
<dbReference type="AlphaFoldDB" id="A0A650ELU7"/>
<dbReference type="InterPro" id="IPR007402">
    <property type="entry name" value="DUF455"/>
</dbReference>
<dbReference type="CDD" id="cd00657">
    <property type="entry name" value="Ferritin_like"/>
    <property type="match status" value="1"/>
</dbReference>
<dbReference type="PIRSF" id="PIRSF012318">
    <property type="entry name" value="UCP012318"/>
    <property type="match status" value="1"/>
</dbReference>
<accession>A0A650ELU7</accession>
<dbReference type="SUPFAM" id="SSF47240">
    <property type="entry name" value="Ferritin-like"/>
    <property type="match status" value="1"/>
</dbReference>
<reference evidence="1" key="1">
    <citation type="journal article" date="2020" name="J. ISSAAS">
        <title>Lactobacilli and other gastrointestinal microbiota of Peromyscus leucopus, reservoir host for agents of Lyme disease and other zoonoses in North America.</title>
        <authorList>
            <person name="Milovic A."/>
            <person name="Bassam K."/>
            <person name="Shao H."/>
            <person name="Chatzistamou I."/>
            <person name="Tufts D.M."/>
            <person name="Diuk-Wasser M."/>
            <person name="Barbour A.G."/>
        </authorList>
    </citation>
    <scope>NUCLEOTIDE SEQUENCE</scope>
    <source>
        <strain evidence="1">LL4</strain>
    </source>
</reference>
<dbReference type="InterPro" id="IPR009078">
    <property type="entry name" value="Ferritin-like_SF"/>
</dbReference>
<organism evidence="1">
    <name type="scientific">uncultured Helicobacter sp</name>
    <dbReference type="NCBI Taxonomy" id="175537"/>
    <lineage>
        <taxon>Bacteria</taxon>
        <taxon>Pseudomonadati</taxon>
        <taxon>Campylobacterota</taxon>
        <taxon>Epsilonproteobacteria</taxon>
        <taxon>Campylobacterales</taxon>
        <taxon>Helicobacteraceae</taxon>
        <taxon>Helicobacter</taxon>
        <taxon>environmental samples</taxon>
    </lineage>
</organism>
<dbReference type="PANTHER" id="PTHR42782">
    <property type="entry name" value="SI:CH73-314G15.3"/>
    <property type="match status" value="1"/>
</dbReference>
<evidence type="ECO:0008006" key="2">
    <source>
        <dbReference type="Google" id="ProtNLM"/>
    </source>
</evidence>
<proteinExistence type="predicted"/>
<dbReference type="EMBL" id="MN577567">
    <property type="protein sequence ID" value="QGT49944.1"/>
    <property type="molecule type" value="Genomic_DNA"/>
</dbReference>